<dbReference type="InterPro" id="IPR003340">
    <property type="entry name" value="B3_DNA-bd"/>
</dbReference>
<dbReference type="SUPFAM" id="SSF54171">
    <property type="entry name" value="DNA-binding domain"/>
    <property type="match status" value="1"/>
</dbReference>
<dbReference type="CDD" id="cd10017">
    <property type="entry name" value="B3_DNA"/>
    <property type="match status" value="1"/>
</dbReference>
<evidence type="ECO:0000256" key="3">
    <source>
        <dbReference type="ARBA" id="ARBA00023125"/>
    </source>
</evidence>
<dbReference type="CDD" id="cd00018">
    <property type="entry name" value="AP2"/>
    <property type="match status" value="1"/>
</dbReference>
<dbReference type="FunFam" id="3.30.730.10:FF:000008">
    <property type="entry name" value="AP2 domain-containing protein RAP2.8"/>
    <property type="match status" value="1"/>
</dbReference>
<dbReference type="InterPro" id="IPR036955">
    <property type="entry name" value="AP2/ERF_dom_sf"/>
</dbReference>
<protein>
    <recommendedName>
        <fullName evidence="11">AP2/ERF and B3 domain-containing protein</fullName>
    </recommendedName>
</protein>
<dbReference type="PROSITE" id="PS51032">
    <property type="entry name" value="AP2_ERF"/>
    <property type="match status" value="1"/>
</dbReference>
<reference evidence="9 10" key="2">
    <citation type="submission" date="2024-10" db="EMBL/GenBank/DDBJ databases">
        <authorList>
            <person name="Ryan C."/>
        </authorList>
    </citation>
    <scope>NUCLEOTIDE SEQUENCE [LARGE SCALE GENOMIC DNA]</scope>
</reference>
<keyword evidence="5" id="KW-0539">Nucleus</keyword>
<evidence type="ECO:0000313" key="9">
    <source>
        <dbReference type="EMBL" id="CAL4951398.1"/>
    </source>
</evidence>
<dbReference type="GO" id="GO:0005634">
    <property type="term" value="C:nucleus"/>
    <property type="evidence" value="ECO:0007669"/>
    <property type="project" value="UniProtKB-SubCell"/>
</dbReference>
<sequence length="285" mass="31679">MAAFQCRFSAADDDYNSSKETGNDGGLVHQGPGHQPLRIFRGVVPQPNGRWGAQLYDGHERVWLGTFPDQDAVARAYDVAALRYRGREAATNFPIPASGQHQQQQLAFLAAHSKAEIVDMLRNQTYADELRRRQRRGVPAPPAWARVPLFEKAVTPSDVGKLSRLVVPRKHAEMHLPPVRAGGGNGGVLLCFVDGEGKVWRFRYSFWESSQSYVLSRGWIRFVRDKGLRAGDTVAFSRWTFGPDEQLLIDYRKKKQPKNAATADAAIEVQGAPVVVKLFGVDIAV</sequence>
<dbReference type="InterPro" id="IPR044800">
    <property type="entry name" value="LEC2-like"/>
</dbReference>
<feature type="region of interest" description="Disordered" evidence="6">
    <location>
        <begin position="13"/>
        <end position="32"/>
    </location>
</feature>
<dbReference type="InterPro" id="IPR016177">
    <property type="entry name" value="DNA-bd_dom_sf"/>
</dbReference>
<dbReference type="Gene3D" id="2.40.330.10">
    <property type="entry name" value="DNA-binding pseudobarrel domain"/>
    <property type="match status" value="1"/>
</dbReference>
<dbReference type="PANTHER" id="PTHR31140:SF141">
    <property type="entry name" value="AP2_ERF AND B3 DOMAIN-CONTAINING PROTEIN"/>
    <property type="match status" value="1"/>
</dbReference>
<dbReference type="SMART" id="SM01019">
    <property type="entry name" value="B3"/>
    <property type="match status" value="1"/>
</dbReference>
<evidence type="ECO:0000256" key="1">
    <source>
        <dbReference type="ARBA" id="ARBA00004123"/>
    </source>
</evidence>
<dbReference type="Gene3D" id="3.30.730.10">
    <property type="entry name" value="AP2/ERF domain"/>
    <property type="match status" value="1"/>
</dbReference>
<dbReference type="InterPro" id="IPR001471">
    <property type="entry name" value="AP2/ERF_dom"/>
</dbReference>
<dbReference type="InterPro" id="IPR015300">
    <property type="entry name" value="DNA-bd_pseudobarrel_sf"/>
</dbReference>
<feature type="domain" description="TF-B3" evidence="7">
    <location>
        <begin position="150"/>
        <end position="255"/>
    </location>
</feature>
<dbReference type="GO" id="GO:0003677">
    <property type="term" value="F:DNA binding"/>
    <property type="evidence" value="ECO:0007669"/>
    <property type="project" value="UniProtKB-KW"/>
</dbReference>
<comment type="subcellular location">
    <subcellularLocation>
        <location evidence="1">Nucleus</location>
    </subcellularLocation>
</comment>
<reference evidence="10" key="1">
    <citation type="submission" date="2024-06" db="EMBL/GenBank/DDBJ databases">
        <authorList>
            <person name="Ryan C."/>
        </authorList>
    </citation>
    <scope>NUCLEOTIDE SEQUENCE [LARGE SCALE GENOMIC DNA]</scope>
</reference>
<dbReference type="EMBL" id="OZ075127">
    <property type="protein sequence ID" value="CAL4951398.1"/>
    <property type="molecule type" value="Genomic_DNA"/>
</dbReference>
<proteinExistence type="predicted"/>
<keyword evidence="4" id="KW-0804">Transcription</keyword>
<dbReference type="AlphaFoldDB" id="A0ABC8Z0G7"/>
<accession>A0ABC8Z0G7</accession>
<evidence type="ECO:0000256" key="5">
    <source>
        <dbReference type="ARBA" id="ARBA00023242"/>
    </source>
</evidence>
<dbReference type="SUPFAM" id="SSF101936">
    <property type="entry name" value="DNA-binding pseudobarrel domain"/>
    <property type="match status" value="1"/>
</dbReference>
<dbReference type="PANTHER" id="PTHR31140">
    <property type="entry name" value="B3 DOMAIN-CONTAINING TRANSCRIPTION FACTOR ABI3"/>
    <property type="match status" value="1"/>
</dbReference>
<keyword evidence="3" id="KW-0238">DNA-binding</keyword>
<dbReference type="PRINTS" id="PR00367">
    <property type="entry name" value="ETHRSPELEMNT"/>
</dbReference>
<feature type="domain" description="AP2/ERF" evidence="8">
    <location>
        <begin position="39"/>
        <end position="94"/>
    </location>
</feature>
<organism evidence="9 10">
    <name type="scientific">Urochloa decumbens</name>
    <dbReference type="NCBI Taxonomy" id="240449"/>
    <lineage>
        <taxon>Eukaryota</taxon>
        <taxon>Viridiplantae</taxon>
        <taxon>Streptophyta</taxon>
        <taxon>Embryophyta</taxon>
        <taxon>Tracheophyta</taxon>
        <taxon>Spermatophyta</taxon>
        <taxon>Magnoliopsida</taxon>
        <taxon>Liliopsida</taxon>
        <taxon>Poales</taxon>
        <taxon>Poaceae</taxon>
        <taxon>PACMAD clade</taxon>
        <taxon>Panicoideae</taxon>
        <taxon>Panicodae</taxon>
        <taxon>Paniceae</taxon>
        <taxon>Melinidinae</taxon>
        <taxon>Urochloa</taxon>
    </lineage>
</organism>
<evidence type="ECO:0008006" key="11">
    <source>
        <dbReference type="Google" id="ProtNLM"/>
    </source>
</evidence>
<gene>
    <name evidence="9" type="ORF">URODEC1_LOCUS38917</name>
</gene>
<name>A0ABC8Z0G7_9POAL</name>
<keyword evidence="10" id="KW-1185">Reference proteome</keyword>
<evidence type="ECO:0000259" key="8">
    <source>
        <dbReference type="PROSITE" id="PS51032"/>
    </source>
</evidence>
<evidence type="ECO:0000256" key="4">
    <source>
        <dbReference type="ARBA" id="ARBA00023163"/>
    </source>
</evidence>
<evidence type="ECO:0000256" key="2">
    <source>
        <dbReference type="ARBA" id="ARBA00023015"/>
    </source>
</evidence>
<evidence type="ECO:0000313" key="10">
    <source>
        <dbReference type="Proteomes" id="UP001497457"/>
    </source>
</evidence>
<dbReference type="SMART" id="SM00380">
    <property type="entry name" value="AP2"/>
    <property type="match status" value="1"/>
</dbReference>
<evidence type="ECO:0000259" key="7">
    <source>
        <dbReference type="PROSITE" id="PS50863"/>
    </source>
</evidence>
<evidence type="ECO:0000256" key="6">
    <source>
        <dbReference type="SAM" id="MobiDB-lite"/>
    </source>
</evidence>
<keyword evidence="2" id="KW-0805">Transcription regulation</keyword>
<dbReference type="Proteomes" id="UP001497457">
    <property type="component" value="Chromosome 17b"/>
</dbReference>
<dbReference type="Pfam" id="PF02362">
    <property type="entry name" value="B3"/>
    <property type="match status" value="1"/>
</dbReference>
<dbReference type="PROSITE" id="PS50863">
    <property type="entry name" value="B3"/>
    <property type="match status" value="1"/>
</dbReference>